<dbReference type="Proteomes" id="UP001485043">
    <property type="component" value="Unassembled WGS sequence"/>
</dbReference>
<dbReference type="InterPro" id="IPR018004">
    <property type="entry name" value="KilA/APSES_HTH"/>
</dbReference>
<dbReference type="Pfam" id="PF04383">
    <property type="entry name" value="KilA-N"/>
    <property type="match status" value="1"/>
</dbReference>
<comment type="caution">
    <text evidence="2">The sequence shown here is derived from an EMBL/GenBank/DDBJ whole genome shotgun (WGS) entry which is preliminary data.</text>
</comment>
<dbReference type="EMBL" id="JALJOV010000308">
    <property type="protein sequence ID" value="KAK9864843.1"/>
    <property type="molecule type" value="Genomic_DNA"/>
</dbReference>
<protein>
    <recommendedName>
        <fullName evidence="1">KilA-N domain-containing protein</fullName>
    </recommendedName>
</protein>
<dbReference type="InterPro" id="IPR017880">
    <property type="entry name" value="KilA_N"/>
</dbReference>
<sequence length="433" mass="48925">MTEAMQVDNVPQTQDTINATSFVSSLVGSDGRPLIIDIREDGYVNLTQICKSAKKELGGYLRKERTAEFLLELSRDIKKPVGIDISKTLLDNQDASMQNCMDAESNISSSDRGLVQKMANAPIHCRDTWGHRRVAINLANWCSPKFEVAVANLIDRYLMGQLTTEESKAAHREMQQRLQWHLMPVEPIVSGEPVVYVVQIMEHGFPQLHRHGTNGDELPRDTPLVKIGSSSDVGKRAFDDKRYPNFMLLGAVRCCNPRAAEQALLKEYKSAGMRVTGSGLGPKDTELIAFDGTQAGYEAIAKKVSMTAQGMAYSEELQILREKNESYRLLQHMDHDGILKQFEAYIYVLENASKCWGQTAELTNEALNFMRSYTSKDEKIKANALDDAYAKRLEAERSYNLQMEAARDKERSHELQMANIKLQMMHMERDRAH</sequence>
<evidence type="ECO:0000313" key="3">
    <source>
        <dbReference type="Proteomes" id="UP001485043"/>
    </source>
</evidence>
<feature type="domain" description="KilA-N" evidence="1">
    <location>
        <begin position="23"/>
        <end position="157"/>
    </location>
</feature>
<organism evidence="2 3">
    <name type="scientific">Apatococcus fuscideae</name>
    <dbReference type="NCBI Taxonomy" id="2026836"/>
    <lineage>
        <taxon>Eukaryota</taxon>
        <taxon>Viridiplantae</taxon>
        <taxon>Chlorophyta</taxon>
        <taxon>core chlorophytes</taxon>
        <taxon>Trebouxiophyceae</taxon>
        <taxon>Chlorellales</taxon>
        <taxon>Chlorellaceae</taxon>
        <taxon>Apatococcus</taxon>
    </lineage>
</organism>
<accession>A0AAW1T7F4</accession>
<keyword evidence="3" id="KW-1185">Reference proteome</keyword>
<gene>
    <name evidence="2" type="ORF">WJX84_000753</name>
</gene>
<dbReference type="PROSITE" id="PS51301">
    <property type="entry name" value="KILA_N"/>
    <property type="match status" value="1"/>
</dbReference>
<dbReference type="AlphaFoldDB" id="A0AAW1T7F4"/>
<evidence type="ECO:0000313" key="2">
    <source>
        <dbReference type="EMBL" id="KAK9864843.1"/>
    </source>
</evidence>
<evidence type="ECO:0000259" key="1">
    <source>
        <dbReference type="PROSITE" id="PS51301"/>
    </source>
</evidence>
<dbReference type="SMART" id="SM01252">
    <property type="entry name" value="KilA-N"/>
    <property type="match status" value="1"/>
</dbReference>
<name>A0AAW1T7F4_9CHLO</name>
<proteinExistence type="predicted"/>
<reference evidence="2 3" key="1">
    <citation type="journal article" date="2024" name="Nat. Commun.">
        <title>Phylogenomics reveals the evolutionary origins of lichenization in chlorophyte algae.</title>
        <authorList>
            <person name="Puginier C."/>
            <person name="Libourel C."/>
            <person name="Otte J."/>
            <person name="Skaloud P."/>
            <person name="Haon M."/>
            <person name="Grisel S."/>
            <person name="Petersen M."/>
            <person name="Berrin J.G."/>
            <person name="Delaux P.M."/>
            <person name="Dal Grande F."/>
            <person name="Keller J."/>
        </authorList>
    </citation>
    <scope>NUCLEOTIDE SEQUENCE [LARGE SCALE GENOMIC DNA]</scope>
    <source>
        <strain evidence="2 3">SAG 2523</strain>
    </source>
</reference>